<accession>A0A8J6M6Y3</accession>
<keyword evidence="1" id="KW-1133">Transmembrane helix</keyword>
<comment type="caution">
    <text evidence="2">The sequence shown here is derived from an EMBL/GenBank/DDBJ whole genome shotgun (WGS) entry which is preliminary data.</text>
</comment>
<reference evidence="2" key="1">
    <citation type="submission" date="2020-08" db="EMBL/GenBank/DDBJ databases">
        <title>Genome public.</title>
        <authorList>
            <person name="Liu C."/>
            <person name="Sun Q."/>
        </authorList>
    </citation>
    <scope>NUCLEOTIDE SEQUENCE</scope>
    <source>
        <strain evidence="2">NSJ-52</strain>
    </source>
</reference>
<evidence type="ECO:0000313" key="2">
    <source>
        <dbReference type="EMBL" id="MBC5735722.1"/>
    </source>
</evidence>
<evidence type="ECO:0000256" key="1">
    <source>
        <dbReference type="SAM" id="Phobius"/>
    </source>
</evidence>
<gene>
    <name evidence="2" type="ORF">H8S62_01685</name>
</gene>
<feature type="transmembrane region" description="Helical" evidence="1">
    <location>
        <begin position="24"/>
        <end position="44"/>
    </location>
</feature>
<keyword evidence="1" id="KW-0812">Transmembrane</keyword>
<evidence type="ECO:0000313" key="3">
    <source>
        <dbReference type="Proteomes" id="UP000607645"/>
    </source>
</evidence>
<keyword evidence="3" id="KW-1185">Reference proteome</keyword>
<organism evidence="2 3">
    <name type="scientific">Lawsonibacter faecis</name>
    <dbReference type="NCBI Taxonomy" id="2763052"/>
    <lineage>
        <taxon>Bacteria</taxon>
        <taxon>Bacillati</taxon>
        <taxon>Bacillota</taxon>
        <taxon>Clostridia</taxon>
        <taxon>Eubacteriales</taxon>
        <taxon>Oscillospiraceae</taxon>
        <taxon>Lawsonibacter</taxon>
    </lineage>
</organism>
<protein>
    <submittedName>
        <fullName evidence="2">Uncharacterized protein</fullName>
    </submittedName>
</protein>
<proteinExistence type="predicted"/>
<dbReference type="EMBL" id="JACOPQ010000001">
    <property type="protein sequence ID" value="MBC5735722.1"/>
    <property type="molecule type" value="Genomic_DNA"/>
</dbReference>
<dbReference type="RefSeq" id="WP_186918278.1">
    <property type="nucleotide sequence ID" value="NZ_JACOPQ010000001.1"/>
</dbReference>
<feature type="transmembrane region" description="Helical" evidence="1">
    <location>
        <begin position="56"/>
        <end position="76"/>
    </location>
</feature>
<dbReference type="AlphaFoldDB" id="A0A8J6M6Y3"/>
<sequence>MTGQPDKRALDYSCILFDAWEYWLLRYGGGWFLACFAAVSAFTWAEWEYQVSWGRWGYFSCALFGMAAHTLTYGLARRRKRREELRFAEEARRRLALLARAEAEGDEQTARDCGYWLLILDAFREEHCRREARYQKKREQDVFHR</sequence>
<keyword evidence="1" id="KW-0472">Membrane</keyword>
<dbReference type="Proteomes" id="UP000607645">
    <property type="component" value="Unassembled WGS sequence"/>
</dbReference>
<name>A0A8J6M6Y3_9FIRM</name>